<comment type="caution">
    <text evidence="4">The sequence shown here is derived from an EMBL/GenBank/DDBJ whole genome shotgun (WGS) entry which is preliminary data.</text>
</comment>
<keyword evidence="1" id="KW-0472">Membrane</keyword>
<dbReference type="RefSeq" id="WP_168539803.1">
    <property type="nucleotide sequence ID" value="NZ_JAAWWP010000008.1"/>
</dbReference>
<dbReference type="Gene3D" id="1.10.150.480">
    <property type="match status" value="1"/>
</dbReference>
<dbReference type="Pfam" id="PF05506">
    <property type="entry name" value="PLipase_C_C"/>
    <property type="match status" value="1"/>
</dbReference>
<evidence type="ECO:0000313" key="4">
    <source>
        <dbReference type="EMBL" id="NKI42590.1"/>
    </source>
</evidence>
<accession>A0ABX1H2L9</accession>
<evidence type="ECO:0000259" key="3">
    <source>
        <dbReference type="Pfam" id="PF08341"/>
    </source>
</evidence>
<evidence type="ECO:0000313" key="5">
    <source>
        <dbReference type="Proteomes" id="UP000772196"/>
    </source>
</evidence>
<protein>
    <submittedName>
        <fullName evidence="4">TQXA domain-containing protein</fullName>
    </submittedName>
</protein>
<evidence type="ECO:0000259" key="2">
    <source>
        <dbReference type="Pfam" id="PF05506"/>
    </source>
</evidence>
<name>A0ABX1H2L9_9ACTN</name>
<dbReference type="Proteomes" id="UP000772196">
    <property type="component" value="Unassembled WGS sequence"/>
</dbReference>
<dbReference type="Pfam" id="PF08341">
    <property type="entry name" value="TED"/>
    <property type="match status" value="1"/>
</dbReference>
<proteinExistence type="predicted"/>
<reference evidence="4 5" key="1">
    <citation type="submission" date="2020-04" db="EMBL/GenBank/DDBJ databases">
        <title>Phylogenetic Diversity and Antibacterial Activity against Ralstonia solanacearum of Endophytic Actinomycete Isolated from Moss.</title>
        <authorList>
            <person name="Zhuang X."/>
        </authorList>
    </citation>
    <scope>NUCLEOTIDE SEQUENCE [LARGE SCALE GENOMIC DNA]</scope>
    <source>
        <strain evidence="4 5">LD120</strain>
    </source>
</reference>
<dbReference type="InterPro" id="IPR023849">
    <property type="entry name" value="TQXA_dom"/>
</dbReference>
<gene>
    <name evidence="4" type="ORF">HFV08_15380</name>
</gene>
<feature type="transmembrane region" description="Helical" evidence="1">
    <location>
        <begin position="427"/>
        <end position="446"/>
    </location>
</feature>
<keyword evidence="1" id="KW-0812">Transmembrane</keyword>
<dbReference type="NCBIfam" id="NF041528">
    <property type="entry name" value="strep_LAETG"/>
    <property type="match status" value="1"/>
</dbReference>
<sequence length="465" mass="46954">MRRAAPVLAAGLMTAGGIAVTAQDAVAQEIPHHQGGASAALGSSRTHGEAVVREAGGERRISAGLFEMSVEGGGSLLTYGVDLHSPTQKDAKYQEADWGSTSLGANRQAGRIRWILQHSYPQVNDLGALAEKAGAKHLSEEDAAAGTQVAIWRYSDGAKVTAADPDAERLADYLQRHARGLAEPKASLALEPAALSGHPGERLGPVTIRTTADSVSVLPPADSTASGVKVVDKDGKRVTSAGNGSEVYLDVPSGAMDGTAALTVQASTKVPVGRAFTSDTRGPTQVLAGSSESTVSAAATANWAGSGAVPGLTAKERCADDGLALTASNQGDEDFSFRLMGFTYVIEAGGSQTVTVPLQEDQAYDFTITGVHGFAKRFKGVLDCRTQGDIPAGTTAQLASGPGTATVGGTQVDADLADSGSSGSTPVVAGIAVALVVLGGGALLLVRRRKADAGAGAPDADGSGS</sequence>
<dbReference type="InterPro" id="IPR008475">
    <property type="entry name" value="PLipase_C_C"/>
</dbReference>
<feature type="domain" description="Bacterial phospholipase C C-terminal" evidence="2">
    <location>
        <begin position="321"/>
        <end position="380"/>
    </location>
</feature>
<keyword evidence="5" id="KW-1185">Reference proteome</keyword>
<dbReference type="InterPro" id="IPR013552">
    <property type="entry name" value="Thioester_dom"/>
</dbReference>
<dbReference type="NCBIfam" id="TIGR03934">
    <property type="entry name" value="TQXA_dom"/>
    <property type="match status" value="1"/>
</dbReference>
<evidence type="ECO:0000256" key="1">
    <source>
        <dbReference type="SAM" id="Phobius"/>
    </source>
</evidence>
<feature type="domain" description="Thioester" evidence="3">
    <location>
        <begin position="78"/>
        <end position="176"/>
    </location>
</feature>
<dbReference type="EMBL" id="JAAWWP010000008">
    <property type="protein sequence ID" value="NKI42590.1"/>
    <property type="molecule type" value="Genomic_DNA"/>
</dbReference>
<organism evidence="4 5">
    <name type="scientific">Streptomyces physcomitrii</name>
    <dbReference type="NCBI Taxonomy" id="2724184"/>
    <lineage>
        <taxon>Bacteria</taxon>
        <taxon>Bacillati</taxon>
        <taxon>Actinomycetota</taxon>
        <taxon>Actinomycetes</taxon>
        <taxon>Kitasatosporales</taxon>
        <taxon>Streptomycetaceae</taxon>
        <taxon>Streptomyces</taxon>
    </lineage>
</organism>
<keyword evidence="1" id="KW-1133">Transmembrane helix</keyword>